<evidence type="ECO:0008006" key="4">
    <source>
        <dbReference type="Google" id="ProtNLM"/>
    </source>
</evidence>
<evidence type="ECO:0000313" key="2">
    <source>
        <dbReference type="EMBL" id="GIJ25491.1"/>
    </source>
</evidence>
<evidence type="ECO:0000256" key="1">
    <source>
        <dbReference type="SAM" id="MobiDB-lite"/>
    </source>
</evidence>
<accession>A0ABQ4J614</accession>
<dbReference type="EMBL" id="BOPC01000009">
    <property type="protein sequence ID" value="GIJ25491.1"/>
    <property type="molecule type" value="Genomic_DNA"/>
</dbReference>
<organism evidence="2 3">
    <name type="scientific">Micromonospora qiuiae</name>
    <dbReference type="NCBI Taxonomy" id="502268"/>
    <lineage>
        <taxon>Bacteria</taxon>
        <taxon>Bacillati</taxon>
        <taxon>Actinomycetota</taxon>
        <taxon>Actinomycetes</taxon>
        <taxon>Micromonosporales</taxon>
        <taxon>Micromonosporaceae</taxon>
        <taxon>Micromonospora</taxon>
    </lineage>
</organism>
<proteinExistence type="predicted"/>
<name>A0ABQ4J614_9ACTN</name>
<evidence type="ECO:0000313" key="3">
    <source>
        <dbReference type="Proteomes" id="UP000653076"/>
    </source>
</evidence>
<dbReference type="Proteomes" id="UP000653076">
    <property type="component" value="Unassembled WGS sequence"/>
</dbReference>
<gene>
    <name evidence="2" type="ORF">Vqi01_06530</name>
</gene>
<protein>
    <recommendedName>
        <fullName evidence="4">DNA-binding protein</fullName>
    </recommendedName>
</protein>
<comment type="caution">
    <text evidence="2">The sequence shown here is derived from an EMBL/GenBank/DDBJ whole genome shotgun (WGS) entry which is preliminary data.</text>
</comment>
<keyword evidence="3" id="KW-1185">Reference proteome</keyword>
<reference evidence="2 3" key="1">
    <citation type="submission" date="2021-01" db="EMBL/GenBank/DDBJ databases">
        <title>Whole genome shotgun sequence of Verrucosispora qiuiae NBRC 106684.</title>
        <authorList>
            <person name="Komaki H."/>
            <person name="Tamura T."/>
        </authorList>
    </citation>
    <scope>NUCLEOTIDE SEQUENCE [LARGE SCALE GENOMIC DNA]</scope>
    <source>
        <strain evidence="2 3">NBRC 106684</strain>
    </source>
</reference>
<sequence>MLVGETDRKIADGPGSPCGLLGHGFPVGDRSLHRAGAPSVRGRSRPLPDWAGGTSRAGVEFRHAGSEDPSTTGTAGNPTLTHPPYGCQPCQLDGPAVCQVRTVGFMRLAGMAEIQQLLGGVSRQRASEIVARPTFPAPLDTLATGRIWARDDVLAWIAEHRPTQRGDER</sequence>
<feature type="region of interest" description="Disordered" evidence="1">
    <location>
        <begin position="32"/>
        <end position="80"/>
    </location>
</feature>
<feature type="compositionally biased region" description="Polar residues" evidence="1">
    <location>
        <begin position="68"/>
        <end position="80"/>
    </location>
</feature>